<dbReference type="OMA" id="RYHDKMI"/>
<accession>A0A3E2GSE5</accession>
<protein>
    <recommendedName>
        <fullName evidence="3">Glycosyltransferase family 17 protein</fullName>
    </recommendedName>
</protein>
<dbReference type="EMBL" id="NCSJ02000517">
    <property type="protein sequence ID" value="RFU24085.1"/>
    <property type="molecule type" value="Genomic_DNA"/>
</dbReference>
<feature type="non-terminal residue" evidence="1">
    <location>
        <position position="339"/>
    </location>
</feature>
<evidence type="ECO:0008006" key="3">
    <source>
        <dbReference type="Google" id="ProtNLM"/>
    </source>
</evidence>
<feature type="non-terminal residue" evidence="1">
    <location>
        <position position="1"/>
    </location>
</feature>
<sequence>MMDIELEDSLATASETSIHLDPNGFLEFSPASKYCAAHNWKVFPHRESRRKIYDLTMVNTELDWLEIRLNELQDHVDYFVILESATTFTGLPKNLTLSQNWSRFQQFTSKIIYHVFDNPPNSTSSWDHEIHQRNAMFTQVLPSLKGLQAPNHDDVILVSDLDEIPRPATLTLLRNCEFPRRLTLRSKFYYYSFQWVHRGSEWAHPQATTYAGATGTILPQDLRGGHNAPFFDREKADLWNAAWHCSSCFATIEEMLGKMKSFSHTELNKEKFREKKRIVDRIRHGKDLWDRWGQYYDRVMNNQDVPLYLKGVGMRERFGYMLDRDGQNAGFVDYKPGKE</sequence>
<dbReference type="STRING" id="5539.A0A3E2GSE5"/>
<dbReference type="GO" id="GO:0006044">
    <property type="term" value="P:N-acetylglucosamine metabolic process"/>
    <property type="evidence" value="ECO:0007669"/>
    <property type="project" value="TreeGrafter"/>
</dbReference>
<dbReference type="Pfam" id="PF04724">
    <property type="entry name" value="Glyco_transf_17"/>
    <property type="match status" value="1"/>
</dbReference>
<dbReference type="AlphaFoldDB" id="A0A3E2GSE5"/>
<organism evidence="1 2">
    <name type="scientific">Scytalidium lignicola</name>
    <name type="common">Hyphomycete</name>
    <dbReference type="NCBI Taxonomy" id="5539"/>
    <lineage>
        <taxon>Eukaryota</taxon>
        <taxon>Fungi</taxon>
        <taxon>Dikarya</taxon>
        <taxon>Ascomycota</taxon>
        <taxon>Pezizomycotina</taxon>
        <taxon>Leotiomycetes</taxon>
        <taxon>Leotiomycetes incertae sedis</taxon>
        <taxon>Scytalidium</taxon>
    </lineage>
</organism>
<reference evidence="1 2" key="1">
    <citation type="submission" date="2018-05" db="EMBL/GenBank/DDBJ databases">
        <title>Draft genome sequence of Scytalidium lignicola DSM 105466, a ubiquitous saprotrophic fungus.</title>
        <authorList>
            <person name="Buettner E."/>
            <person name="Gebauer A.M."/>
            <person name="Hofrichter M."/>
            <person name="Liers C."/>
            <person name="Kellner H."/>
        </authorList>
    </citation>
    <scope>NUCLEOTIDE SEQUENCE [LARGE SCALE GENOMIC DNA]</scope>
    <source>
        <strain evidence="1 2">DSM 105466</strain>
    </source>
</reference>
<keyword evidence="2" id="KW-1185">Reference proteome</keyword>
<dbReference type="GO" id="GO:0003830">
    <property type="term" value="F:beta-1,4-mannosylglycoprotein 4-beta-N-acetylglucosaminyltransferase activity"/>
    <property type="evidence" value="ECO:0007669"/>
    <property type="project" value="InterPro"/>
</dbReference>
<evidence type="ECO:0000313" key="2">
    <source>
        <dbReference type="Proteomes" id="UP000258309"/>
    </source>
</evidence>
<dbReference type="GO" id="GO:0016020">
    <property type="term" value="C:membrane"/>
    <property type="evidence" value="ECO:0007669"/>
    <property type="project" value="InterPro"/>
</dbReference>
<dbReference type="Proteomes" id="UP000258309">
    <property type="component" value="Unassembled WGS sequence"/>
</dbReference>
<dbReference type="PANTHER" id="PTHR12224">
    <property type="entry name" value="BETA-1,4-MANNOSYL-GLYCOPROTEIN BETA-1,4-N-ACETYLGLUCOSAMINYL-TRANSFERASE"/>
    <property type="match status" value="1"/>
</dbReference>
<dbReference type="InterPro" id="IPR006813">
    <property type="entry name" value="Glyco_trans_17"/>
</dbReference>
<name>A0A3E2GSE5_SCYLI</name>
<dbReference type="OrthoDB" id="6474464at2759"/>
<evidence type="ECO:0000313" key="1">
    <source>
        <dbReference type="EMBL" id="RFU24085.1"/>
    </source>
</evidence>
<proteinExistence type="predicted"/>
<comment type="caution">
    <text evidence="1">The sequence shown here is derived from an EMBL/GenBank/DDBJ whole genome shotgun (WGS) entry which is preliminary data.</text>
</comment>
<gene>
    <name evidence="1" type="ORF">B7463_g12256</name>
</gene>
<dbReference type="PANTHER" id="PTHR12224:SF0">
    <property type="entry name" value="BETA-1,4-MANNOSYL-GLYCOPROTEIN 4-BETA-N-ACETYLGLUCOSAMINYLTRANSFERASE"/>
    <property type="match status" value="1"/>
</dbReference>